<sequence>MQLQQPNYGLQTGSKPTSSFASDLEGTYQPSKQSRPLLVPKGAQIGPGISFQIPSFEDEEP</sequence>
<feature type="compositionally biased region" description="Polar residues" evidence="1">
    <location>
        <begin position="1"/>
        <end position="21"/>
    </location>
</feature>
<protein>
    <submittedName>
        <fullName evidence="2">Uncharacterized protein</fullName>
    </submittedName>
</protein>
<evidence type="ECO:0000313" key="2">
    <source>
        <dbReference type="EMBL" id="BBH93334.1"/>
    </source>
</evidence>
<reference evidence="2" key="1">
    <citation type="submission" date="2018-12" db="EMBL/GenBank/DDBJ databases">
        <title>Novel natural products biosynthetic potential of the class Ktedonobacteria.</title>
        <authorList>
            <person name="Zheng Y."/>
            <person name="Saitou A."/>
            <person name="Wang C.M."/>
            <person name="Toyoda A."/>
            <person name="Minakuchi Y."/>
            <person name="Sekiguchi Y."/>
            <person name="Ueda K."/>
            <person name="Takano H."/>
            <person name="Sakai Y."/>
            <person name="Yokota A."/>
            <person name="Yabe S."/>
        </authorList>
    </citation>
    <scope>NUCLEOTIDE SEQUENCE</scope>
    <source>
        <strain evidence="2">A3-2</strain>
    </source>
</reference>
<proteinExistence type="predicted"/>
<dbReference type="EMBL" id="AP019377">
    <property type="protein sequence ID" value="BBH93334.1"/>
    <property type="molecule type" value="Genomic_DNA"/>
</dbReference>
<organism evidence="2">
    <name type="scientific">Thermogemmatispora argillosa</name>
    <dbReference type="NCBI Taxonomy" id="2045280"/>
    <lineage>
        <taxon>Bacteria</taxon>
        <taxon>Bacillati</taxon>
        <taxon>Chloroflexota</taxon>
        <taxon>Ktedonobacteria</taxon>
        <taxon>Thermogemmatisporales</taxon>
        <taxon>Thermogemmatisporaceae</taxon>
        <taxon>Thermogemmatispora</taxon>
    </lineage>
</organism>
<feature type="region of interest" description="Disordered" evidence="1">
    <location>
        <begin position="1"/>
        <end position="61"/>
    </location>
</feature>
<gene>
    <name evidence="2" type="ORF">KTA_15330</name>
</gene>
<dbReference type="AlphaFoldDB" id="A0A455T6H9"/>
<evidence type="ECO:0000256" key="1">
    <source>
        <dbReference type="SAM" id="MobiDB-lite"/>
    </source>
</evidence>
<name>A0A455T6H9_9CHLR</name>
<accession>A0A455T6H9</accession>